<evidence type="ECO:0000313" key="9">
    <source>
        <dbReference type="Proteomes" id="UP001244490"/>
    </source>
</evidence>
<feature type="non-terminal residue" evidence="8">
    <location>
        <position position="1"/>
    </location>
</feature>
<accession>A0AAW8ASK7</accession>
<dbReference type="InterPro" id="IPR037185">
    <property type="entry name" value="EmrE-like"/>
</dbReference>
<evidence type="ECO:0000256" key="6">
    <source>
        <dbReference type="SAM" id="Phobius"/>
    </source>
</evidence>
<keyword evidence="5 6" id="KW-0472">Membrane</keyword>
<keyword evidence="3 6" id="KW-0812">Transmembrane</keyword>
<evidence type="ECO:0000256" key="4">
    <source>
        <dbReference type="ARBA" id="ARBA00022989"/>
    </source>
</evidence>
<evidence type="ECO:0000256" key="1">
    <source>
        <dbReference type="ARBA" id="ARBA00004651"/>
    </source>
</evidence>
<evidence type="ECO:0000256" key="2">
    <source>
        <dbReference type="ARBA" id="ARBA00022475"/>
    </source>
</evidence>
<feature type="domain" description="EamA" evidence="7">
    <location>
        <begin position="2"/>
        <end position="53"/>
    </location>
</feature>
<dbReference type="Pfam" id="PF00892">
    <property type="entry name" value="EamA"/>
    <property type="match status" value="1"/>
</dbReference>
<keyword evidence="4 6" id="KW-1133">Transmembrane helix</keyword>
<sequence>DGVKALGAGAASGYITLVPVIGVALSALWLGESIDASIVLGGGMAVAGTALMNWGRRPAAAVHVVAKRTAVQS</sequence>
<dbReference type="RefSeq" id="WP_305202756.1">
    <property type="nucleotide sequence ID" value="NZ_JAUUIA010001178.1"/>
</dbReference>
<evidence type="ECO:0000313" key="8">
    <source>
        <dbReference type="EMBL" id="MDP0971751.1"/>
    </source>
</evidence>
<protein>
    <submittedName>
        <fullName evidence="8">EamA family transporter</fullName>
    </submittedName>
</protein>
<proteinExistence type="predicted"/>
<keyword evidence="2" id="KW-1003">Cell membrane</keyword>
<comment type="subcellular location">
    <subcellularLocation>
        <location evidence="1">Cell membrane</location>
        <topology evidence="1">Multi-pass membrane protein</topology>
    </subcellularLocation>
</comment>
<dbReference type="GO" id="GO:0005886">
    <property type="term" value="C:plasma membrane"/>
    <property type="evidence" value="ECO:0007669"/>
    <property type="project" value="UniProtKB-SubCell"/>
</dbReference>
<dbReference type="SUPFAM" id="SSF103481">
    <property type="entry name" value="Multidrug resistance efflux transporter EmrE"/>
    <property type="match status" value="1"/>
</dbReference>
<feature type="transmembrane region" description="Helical" evidence="6">
    <location>
        <begin position="36"/>
        <end position="54"/>
    </location>
</feature>
<feature type="transmembrane region" description="Helical" evidence="6">
    <location>
        <begin position="12"/>
        <end position="30"/>
    </location>
</feature>
<dbReference type="EMBL" id="JAUUIA010001178">
    <property type="protein sequence ID" value="MDP0971751.1"/>
    <property type="molecule type" value="Genomic_DNA"/>
</dbReference>
<organism evidence="8 9">
    <name type="scientific">Klebsiella pneumoniae</name>
    <dbReference type="NCBI Taxonomy" id="573"/>
    <lineage>
        <taxon>Bacteria</taxon>
        <taxon>Pseudomonadati</taxon>
        <taxon>Pseudomonadota</taxon>
        <taxon>Gammaproteobacteria</taxon>
        <taxon>Enterobacterales</taxon>
        <taxon>Enterobacteriaceae</taxon>
        <taxon>Klebsiella/Raoultella group</taxon>
        <taxon>Klebsiella</taxon>
        <taxon>Klebsiella pneumoniae complex</taxon>
    </lineage>
</organism>
<reference evidence="8" key="1">
    <citation type="submission" date="2023-07" db="EMBL/GenBank/DDBJ databases">
        <authorList>
            <person name="Peng Z."/>
        </authorList>
    </citation>
    <scope>NUCLEOTIDE SEQUENCE</scope>
    <source>
        <strain evidence="8">KP219</strain>
    </source>
</reference>
<dbReference type="Proteomes" id="UP001244490">
    <property type="component" value="Unassembled WGS sequence"/>
</dbReference>
<name>A0AAW8ASK7_KLEPN</name>
<gene>
    <name evidence="8" type="ORF">Q6294_32955</name>
</gene>
<dbReference type="AlphaFoldDB" id="A0AAW8ASK7"/>
<evidence type="ECO:0000259" key="7">
    <source>
        <dbReference type="Pfam" id="PF00892"/>
    </source>
</evidence>
<evidence type="ECO:0000256" key="3">
    <source>
        <dbReference type="ARBA" id="ARBA00022692"/>
    </source>
</evidence>
<comment type="caution">
    <text evidence="8">The sequence shown here is derived from an EMBL/GenBank/DDBJ whole genome shotgun (WGS) entry which is preliminary data.</text>
</comment>
<dbReference type="InterPro" id="IPR000620">
    <property type="entry name" value="EamA_dom"/>
</dbReference>
<evidence type="ECO:0000256" key="5">
    <source>
        <dbReference type="ARBA" id="ARBA00023136"/>
    </source>
</evidence>